<dbReference type="EMBL" id="KQ964262">
    <property type="protein sequence ID" value="KXJ87394.1"/>
    <property type="molecule type" value="Genomic_DNA"/>
</dbReference>
<dbReference type="AlphaFoldDB" id="A0A136IR35"/>
<evidence type="ECO:0000313" key="2">
    <source>
        <dbReference type="Proteomes" id="UP000070501"/>
    </source>
</evidence>
<reference evidence="2" key="1">
    <citation type="submission" date="2016-02" db="EMBL/GenBank/DDBJ databases">
        <title>Draft genome sequence of Microdochium bolleyi, a fungal endophyte of beachgrass.</title>
        <authorList>
            <consortium name="DOE Joint Genome Institute"/>
            <person name="David A.S."/>
            <person name="May G."/>
            <person name="Haridas S."/>
            <person name="Lim J."/>
            <person name="Wang M."/>
            <person name="Labutti K."/>
            <person name="Lipzen A."/>
            <person name="Barry K."/>
            <person name="Grigoriev I.V."/>
        </authorList>
    </citation>
    <scope>NUCLEOTIDE SEQUENCE [LARGE SCALE GENOMIC DNA]</scope>
    <source>
        <strain evidence="2">J235TASD1</strain>
    </source>
</reference>
<dbReference type="InParanoid" id="A0A136IR35"/>
<feature type="non-terminal residue" evidence="1">
    <location>
        <position position="123"/>
    </location>
</feature>
<sequence>MKSWLPPTPYEACLIFEADNNNSGGPSIEQQSLVEVAAEHVVCRQRVIFTNAEHSQHRSHAAQTNTLLCRWTCTLKFADRVKRAAGTPLETALQQIHQTQATPNFAVCETLRRDTWRGVQSVR</sequence>
<name>A0A136IR35_9PEZI</name>
<dbReference type="Proteomes" id="UP000070501">
    <property type="component" value="Unassembled WGS sequence"/>
</dbReference>
<organism evidence="1 2">
    <name type="scientific">Microdochium bolleyi</name>
    <dbReference type="NCBI Taxonomy" id="196109"/>
    <lineage>
        <taxon>Eukaryota</taxon>
        <taxon>Fungi</taxon>
        <taxon>Dikarya</taxon>
        <taxon>Ascomycota</taxon>
        <taxon>Pezizomycotina</taxon>
        <taxon>Sordariomycetes</taxon>
        <taxon>Xylariomycetidae</taxon>
        <taxon>Xylariales</taxon>
        <taxon>Microdochiaceae</taxon>
        <taxon>Microdochium</taxon>
    </lineage>
</organism>
<gene>
    <name evidence="1" type="ORF">Micbo1qcDRAFT_167412</name>
</gene>
<protein>
    <submittedName>
        <fullName evidence="1">Uncharacterized protein</fullName>
    </submittedName>
</protein>
<dbReference type="OrthoDB" id="414133at2759"/>
<accession>A0A136IR35</accession>
<keyword evidence="2" id="KW-1185">Reference proteome</keyword>
<evidence type="ECO:0000313" key="1">
    <source>
        <dbReference type="EMBL" id="KXJ87394.1"/>
    </source>
</evidence>
<proteinExistence type="predicted"/>